<comment type="caution">
    <text evidence="2">The sequence shown here is derived from an EMBL/GenBank/DDBJ whole genome shotgun (WGS) entry which is preliminary data.</text>
</comment>
<evidence type="ECO:0000259" key="1">
    <source>
        <dbReference type="Pfam" id="PF04149"/>
    </source>
</evidence>
<dbReference type="EMBL" id="JBHSKF010000017">
    <property type="protein sequence ID" value="MFC5290503.1"/>
    <property type="molecule type" value="Genomic_DNA"/>
</dbReference>
<proteinExistence type="predicted"/>
<reference evidence="3" key="1">
    <citation type="journal article" date="2019" name="Int. J. Syst. Evol. Microbiol.">
        <title>The Global Catalogue of Microorganisms (GCM) 10K type strain sequencing project: providing services to taxonomists for standard genome sequencing and annotation.</title>
        <authorList>
            <consortium name="The Broad Institute Genomics Platform"/>
            <consortium name="The Broad Institute Genome Sequencing Center for Infectious Disease"/>
            <person name="Wu L."/>
            <person name="Ma J."/>
        </authorList>
    </citation>
    <scope>NUCLEOTIDE SEQUENCE [LARGE SCALE GENOMIC DNA]</scope>
    <source>
        <strain evidence="3">CCUG 59778</strain>
    </source>
</reference>
<organism evidence="2 3">
    <name type="scientific">Actinokineospora guangxiensis</name>
    <dbReference type="NCBI Taxonomy" id="1490288"/>
    <lineage>
        <taxon>Bacteria</taxon>
        <taxon>Bacillati</taxon>
        <taxon>Actinomycetota</taxon>
        <taxon>Actinomycetes</taxon>
        <taxon>Pseudonocardiales</taxon>
        <taxon>Pseudonocardiaceae</taxon>
        <taxon>Actinokineospora</taxon>
    </lineage>
</organism>
<evidence type="ECO:0000313" key="3">
    <source>
        <dbReference type="Proteomes" id="UP001596157"/>
    </source>
</evidence>
<sequence length="60" mass="6368">MSDIEWIKSSRCGDGATCVEVAFPEPGIAVRDAKSPVAEIAFGGSAWRVFLGAVSRAELR</sequence>
<feature type="domain" description="DUF397" evidence="1">
    <location>
        <begin position="5"/>
        <end position="54"/>
    </location>
</feature>
<dbReference type="InterPro" id="IPR007278">
    <property type="entry name" value="DUF397"/>
</dbReference>
<gene>
    <name evidence="2" type="ORF">ACFPM7_25910</name>
</gene>
<accession>A0ABW0EVR7</accession>
<dbReference type="Pfam" id="PF04149">
    <property type="entry name" value="DUF397"/>
    <property type="match status" value="1"/>
</dbReference>
<dbReference type="Proteomes" id="UP001596157">
    <property type="component" value="Unassembled WGS sequence"/>
</dbReference>
<dbReference type="RefSeq" id="WP_378250395.1">
    <property type="nucleotide sequence ID" value="NZ_JBHSKF010000017.1"/>
</dbReference>
<name>A0ABW0EVR7_9PSEU</name>
<keyword evidence="3" id="KW-1185">Reference proteome</keyword>
<protein>
    <submittedName>
        <fullName evidence="2">DUF397 domain-containing protein</fullName>
    </submittedName>
</protein>
<evidence type="ECO:0000313" key="2">
    <source>
        <dbReference type="EMBL" id="MFC5290503.1"/>
    </source>
</evidence>